<keyword evidence="3" id="KW-0804">Transcription</keyword>
<dbReference type="InterPro" id="IPR036390">
    <property type="entry name" value="WH_DNA-bd_sf"/>
</dbReference>
<dbReference type="SUPFAM" id="SSF48008">
    <property type="entry name" value="GntR ligand-binding domain-like"/>
    <property type="match status" value="1"/>
</dbReference>
<dbReference type="InterPro" id="IPR000524">
    <property type="entry name" value="Tscrpt_reg_HTH_GntR"/>
</dbReference>
<protein>
    <submittedName>
        <fullName evidence="5">GntR family transcriptional regulator</fullName>
    </submittedName>
</protein>
<dbReference type="AlphaFoldDB" id="A0A8J6IZK8"/>
<dbReference type="InterPro" id="IPR008920">
    <property type="entry name" value="TF_FadR/GntR_C"/>
</dbReference>
<dbReference type="EMBL" id="JACNEP010000022">
    <property type="protein sequence ID" value="MBC3767637.1"/>
    <property type="molecule type" value="Genomic_DNA"/>
</dbReference>
<dbReference type="InterPro" id="IPR036388">
    <property type="entry name" value="WH-like_DNA-bd_sf"/>
</dbReference>
<reference evidence="5" key="2">
    <citation type="submission" date="2020-08" db="EMBL/GenBank/DDBJ databases">
        <authorList>
            <person name="Lai Q."/>
        </authorList>
    </citation>
    <scope>NUCLEOTIDE SEQUENCE</scope>
    <source>
        <strain evidence="5">S27-2</strain>
    </source>
</reference>
<evidence type="ECO:0000256" key="1">
    <source>
        <dbReference type="ARBA" id="ARBA00023015"/>
    </source>
</evidence>
<gene>
    <name evidence="5" type="ORF">H8B19_17285</name>
</gene>
<evidence type="ECO:0000256" key="2">
    <source>
        <dbReference type="ARBA" id="ARBA00023125"/>
    </source>
</evidence>
<dbReference type="Gene3D" id="1.20.120.530">
    <property type="entry name" value="GntR ligand-binding domain-like"/>
    <property type="match status" value="1"/>
</dbReference>
<keyword evidence="6" id="KW-1185">Reference proteome</keyword>
<dbReference type="Pfam" id="PF07729">
    <property type="entry name" value="FCD"/>
    <property type="match status" value="1"/>
</dbReference>
<dbReference type="Proteomes" id="UP000601768">
    <property type="component" value="Unassembled WGS sequence"/>
</dbReference>
<evidence type="ECO:0000259" key="4">
    <source>
        <dbReference type="PROSITE" id="PS50949"/>
    </source>
</evidence>
<sequence length="246" mass="27981">MQNSKDTKVFKIDYDRPTSQQLFDLLRDEIVAMVLPPGEKLSENSLSDRFGVSRTPVREAIAKLVTLGFVEVRPQRGTFVSKLSMTQILEARFIREALEVAITEHVAGHAPPELVAECEVIIDRQHEAAEQQDALLFQHLDDEFHQKLADCTHFERAAGLIQSEKAHMDRVRNLSLQELGGQYERVLEQHRAILEGIKAAKPDICREAMRTHTREILTILSKVQSMHPDYFEQHSADSEVTPQFTG</sequence>
<dbReference type="SMART" id="SM00895">
    <property type="entry name" value="FCD"/>
    <property type="match status" value="1"/>
</dbReference>
<name>A0A8J6IZK8_9ALTE</name>
<dbReference type="PRINTS" id="PR00035">
    <property type="entry name" value="HTHGNTR"/>
</dbReference>
<dbReference type="Gene3D" id="1.10.10.10">
    <property type="entry name" value="Winged helix-like DNA-binding domain superfamily/Winged helix DNA-binding domain"/>
    <property type="match status" value="1"/>
</dbReference>
<dbReference type="RefSeq" id="WP_186508274.1">
    <property type="nucleotide sequence ID" value="NZ_JACNEP010000022.1"/>
</dbReference>
<evidence type="ECO:0000313" key="6">
    <source>
        <dbReference type="Proteomes" id="UP000601768"/>
    </source>
</evidence>
<dbReference type="PANTHER" id="PTHR43537">
    <property type="entry name" value="TRANSCRIPTIONAL REGULATOR, GNTR FAMILY"/>
    <property type="match status" value="1"/>
</dbReference>
<evidence type="ECO:0000256" key="3">
    <source>
        <dbReference type="ARBA" id="ARBA00023163"/>
    </source>
</evidence>
<proteinExistence type="predicted"/>
<dbReference type="GO" id="GO:0003677">
    <property type="term" value="F:DNA binding"/>
    <property type="evidence" value="ECO:0007669"/>
    <property type="project" value="UniProtKB-KW"/>
</dbReference>
<dbReference type="PANTHER" id="PTHR43537:SF6">
    <property type="entry name" value="HTH-TYPE TRANSCRIPTIONAL REPRESSOR RSPR"/>
    <property type="match status" value="1"/>
</dbReference>
<keyword evidence="1" id="KW-0805">Transcription regulation</keyword>
<dbReference type="SUPFAM" id="SSF46785">
    <property type="entry name" value="Winged helix' DNA-binding domain"/>
    <property type="match status" value="1"/>
</dbReference>
<comment type="caution">
    <text evidence="5">The sequence shown here is derived from an EMBL/GenBank/DDBJ whole genome shotgun (WGS) entry which is preliminary data.</text>
</comment>
<keyword evidence="2" id="KW-0238">DNA-binding</keyword>
<organism evidence="5 6">
    <name type="scientific">Neptunicella marina</name>
    <dbReference type="NCBI Taxonomy" id="2125989"/>
    <lineage>
        <taxon>Bacteria</taxon>
        <taxon>Pseudomonadati</taxon>
        <taxon>Pseudomonadota</taxon>
        <taxon>Gammaproteobacteria</taxon>
        <taxon>Alteromonadales</taxon>
        <taxon>Alteromonadaceae</taxon>
        <taxon>Neptunicella</taxon>
    </lineage>
</organism>
<dbReference type="GO" id="GO:0003700">
    <property type="term" value="F:DNA-binding transcription factor activity"/>
    <property type="evidence" value="ECO:0007669"/>
    <property type="project" value="InterPro"/>
</dbReference>
<dbReference type="SMART" id="SM00345">
    <property type="entry name" value="HTH_GNTR"/>
    <property type="match status" value="1"/>
</dbReference>
<feature type="domain" description="HTH gntR-type" evidence="4">
    <location>
        <begin position="16"/>
        <end position="83"/>
    </location>
</feature>
<evidence type="ECO:0000313" key="5">
    <source>
        <dbReference type="EMBL" id="MBC3767637.1"/>
    </source>
</evidence>
<dbReference type="InterPro" id="IPR011711">
    <property type="entry name" value="GntR_C"/>
</dbReference>
<reference evidence="5" key="1">
    <citation type="journal article" date="2018" name="Int. J. Syst. Evol. Microbiol.">
        <title>Neptunicella marina gen. nov., sp. nov., isolated from surface seawater.</title>
        <authorList>
            <person name="Liu X."/>
            <person name="Lai Q."/>
            <person name="Du Y."/>
            <person name="Zhang X."/>
            <person name="Liu Z."/>
            <person name="Sun F."/>
            <person name="Shao Z."/>
        </authorList>
    </citation>
    <scope>NUCLEOTIDE SEQUENCE</scope>
    <source>
        <strain evidence="5">S27-2</strain>
    </source>
</reference>
<dbReference type="CDD" id="cd07377">
    <property type="entry name" value="WHTH_GntR"/>
    <property type="match status" value="1"/>
</dbReference>
<dbReference type="Pfam" id="PF00392">
    <property type="entry name" value="GntR"/>
    <property type="match status" value="1"/>
</dbReference>
<dbReference type="PROSITE" id="PS50949">
    <property type="entry name" value="HTH_GNTR"/>
    <property type="match status" value="1"/>
</dbReference>
<accession>A0A8J6IZK8</accession>